<sequence length="275" mass="30522">MIRFDACGIFPGTFTLYADGDPVGGFNFLVYAYTWADRMGKTWGDEVAIRKVNDWGVGIAGTRVQGSAVCKGKCKVKDGSFKSQPLKTDKDALGQWHLDSTLAAAPTGKRGAGFTRATWQFTNAQWSGPSTPGELDTVDVRCDTQLPGVKKLGCTMPQYYPAMVYAKKGQYPELAKHIEYAQNTKKLPGKYGSKKFLTRLTDTKKKDKNREKACPKRLPGPPGKTCDEYPFASTWQGAYTGGGKFSRRMIDADQNEDGGRALKDWYLYNRMLDKD</sequence>
<gene>
    <name evidence="2" type="ORF">GCM10012280_64860</name>
</gene>
<dbReference type="RefSeq" id="WP_189135404.1">
    <property type="nucleotide sequence ID" value="NZ_BMMS01000042.1"/>
</dbReference>
<evidence type="ECO:0000313" key="3">
    <source>
        <dbReference type="Proteomes" id="UP000641932"/>
    </source>
</evidence>
<protein>
    <recommendedName>
        <fullName evidence="1">Deoxyribonuclease NucA/NucB domain-containing protein</fullName>
    </recommendedName>
</protein>
<reference evidence="2" key="1">
    <citation type="journal article" date="2014" name="Int. J. Syst. Evol. Microbiol.">
        <title>Complete genome sequence of Corynebacterium casei LMG S-19264T (=DSM 44701T), isolated from a smear-ripened cheese.</title>
        <authorList>
            <consortium name="US DOE Joint Genome Institute (JGI-PGF)"/>
            <person name="Walter F."/>
            <person name="Albersmeier A."/>
            <person name="Kalinowski J."/>
            <person name="Ruckert C."/>
        </authorList>
    </citation>
    <scope>NUCLEOTIDE SEQUENCE</scope>
    <source>
        <strain evidence="2">CGMCC 4.7201</strain>
    </source>
</reference>
<evidence type="ECO:0000313" key="2">
    <source>
        <dbReference type="EMBL" id="GGO99120.1"/>
    </source>
</evidence>
<feature type="domain" description="Deoxyribonuclease NucA/NucB" evidence="1">
    <location>
        <begin position="195"/>
        <end position="266"/>
    </location>
</feature>
<dbReference type="Pfam" id="PF14040">
    <property type="entry name" value="DNase_NucA_NucB"/>
    <property type="match status" value="1"/>
</dbReference>
<dbReference type="EMBL" id="BMMS01000042">
    <property type="protein sequence ID" value="GGO99120.1"/>
    <property type="molecule type" value="Genomic_DNA"/>
</dbReference>
<evidence type="ECO:0000259" key="1">
    <source>
        <dbReference type="Pfam" id="PF14040"/>
    </source>
</evidence>
<organism evidence="2 3">
    <name type="scientific">Wenjunlia tyrosinilytica</name>
    <dbReference type="NCBI Taxonomy" id="1544741"/>
    <lineage>
        <taxon>Bacteria</taxon>
        <taxon>Bacillati</taxon>
        <taxon>Actinomycetota</taxon>
        <taxon>Actinomycetes</taxon>
        <taxon>Kitasatosporales</taxon>
        <taxon>Streptomycetaceae</taxon>
        <taxon>Wenjunlia</taxon>
    </lineage>
</organism>
<reference evidence="2" key="2">
    <citation type="submission" date="2020-09" db="EMBL/GenBank/DDBJ databases">
        <authorList>
            <person name="Sun Q."/>
            <person name="Zhou Y."/>
        </authorList>
    </citation>
    <scope>NUCLEOTIDE SEQUENCE</scope>
    <source>
        <strain evidence="2">CGMCC 4.7201</strain>
    </source>
</reference>
<dbReference type="AlphaFoldDB" id="A0A917ZWH8"/>
<accession>A0A917ZWH8</accession>
<name>A0A917ZWH8_9ACTN</name>
<comment type="caution">
    <text evidence="2">The sequence shown here is derived from an EMBL/GenBank/DDBJ whole genome shotgun (WGS) entry which is preliminary data.</text>
</comment>
<keyword evidence="3" id="KW-1185">Reference proteome</keyword>
<dbReference type="InterPro" id="IPR029476">
    <property type="entry name" value="DNase_NucA_NucB"/>
</dbReference>
<proteinExistence type="predicted"/>
<dbReference type="Proteomes" id="UP000641932">
    <property type="component" value="Unassembled WGS sequence"/>
</dbReference>